<proteinExistence type="predicted"/>
<dbReference type="EMBL" id="JBHTNU010000001">
    <property type="protein sequence ID" value="MFD1425482.1"/>
    <property type="molecule type" value="Genomic_DNA"/>
</dbReference>
<accession>A0ABW4C453</accession>
<reference evidence="2" key="1">
    <citation type="journal article" date="2019" name="Int. J. Syst. Evol. Microbiol.">
        <title>The Global Catalogue of Microorganisms (GCM) 10K type strain sequencing project: providing services to taxonomists for standard genome sequencing and annotation.</title>
        <authorList>
            <consortium name="The Broad Institute Genomics Platform"/>
            <consortium name="The Broad Institute Genome Sequencing Center for Infectious Disease"/>
            <person name="Wu L."/>
            <person name="Ma J."/>
        </authorList>
    </citation>
    <scope>NUCLEOTIDE SEQUENCE [LARGE SCALE GENOMIC DNA]</scope>
    <source>
        <strain evidence="2">S1</strain>
    </source>
</reference>
<dbReference type="RefSeq" id="WP_380162256.1">
    <property type="nucleotide sequence ID" value="NZ_JBHTNU010000001.1"/>
</dbReference>
<evidence type="ECO:0000313" key="1">
    <source>
        <dbReference type="EMBL" id="MFD1425482.1"/>
    </source>
</evidence>
<keyword evidence="2" id="KW-1185">Reference proteome</keyword>
<gene>
    <name evidence="1" type="ORF">ACFQ4Y_00855</name>
</gene>
<evidence type="ECO:0000313" key="2">
    <source>
        <dbReference type="Proteomes" id="UP001597282"/>
    </source>
</evidence>
<sequence length="107" mass="12265">MGITAETRRMAYDEILETLGPRYRAILEELQSAEKATARELAVSLWQKGQIPAPERNFVHPRLTELMRAGIVEATEKKRCSVTGKKVAVYEVAERMESDQGQLQFWR</sequence>
<organism evidence="1 2">
    <name type="scientific">Kroppenstedtia sanguinis</name>
    <dbReference type="NCBI Taxonomy" id="1380684"/>
    <lineage>
        <taxon>Bacteria</taxon>
        <taxon>Bacillati</taxon>
        <taxon>Bacillota</taxon>
        <taxon>Bacilli</taxon>
        <taxon>Bacillales</taxon>
        <taxon>Thermoactinomycetaceae</taxon>
        <taxon>Kroppenstedtia</taxon>
    </lineage>
</organism>
<comment type="caution">
    <text evidence="1">The sequence shown here is derived from an EMBL/GenBank/DDBJ whole genome shotgun (WGS) entry which is preliminary data.</text>
</comment>
<dbReference type="Proteomes" id="UP001597282">
    <property type="component" value="Unassembled WGS sequence"/>
</dbReference>
<protein>
    <submittedName>
        <fullName evidence="1">Uncharacterized protein</fullName>
    </submittedName>
</protein>
<name>A0ABW4C453_9BACL</name>